<feature type="compositionally biased region" description="Basic and acidic residues" evidence="1">
    <location>
        <begin position="84"/>
        <end position="97"/>
    </location>
</feature>
<protein>
    <submittedName>
        <fullName evidence="2">Uncharacterized protein</fullName>
    </submittedName>
</protein>
<dbReference type="HOGENOM" id="CLU_2219839_0_0_6"/>
<dbReference type="Proteomes" id="UP000032803">
    <property type="component" value="Chromosome I"/>
</dbReference>
<accession>A0A0A8UT94</accession>
<organism evidence="2 3">
    <name type="scientific">Legionella hackeliae</name>
    <dbReference type="NCBI Taxonomy" id="449"/>
    <lineage>
        <taxon>Bacteria</taxon>
        <taxon>Pseudomonadati</taxon>
        <taxon>Pseudomonadota</taxon>
        <taxon>Gammaproteobacteria</taxon>
        <taxon>Legionellales</taxon>
        <taxon>Legionellaceae</taxon>
        <taxon>Legionella</taxon>
    </lineage>
</organism>
<dbReference type="KEGG" id="lha:LHA_3078"/>
<dbReference type="OrthoDB" id="5654376at2"/>
<dbReference type="AlphaFoldDB" id="A0A0A8UT94"/>
<proteinExistence type="predicted"/>
<feature type="region of interest" description="Disordered" evidence="1">
    <location>
        <begin position="46"/>
        <end position="106"/>
    </location>
</feature>
<sequence length="106" mass="11828">MEVSKETVQASFELSRIAEELVGIKSALLQLIGMLNQNMNINNQEIPLEEPPLPEPNEPVPSILPETEPVEQPETEPEPLPDVEPIKKPEPLPRDSTSRSAFIRPI</sequence>
<evidence type="ECO:0000313" key="3">
    <source>
        <dbReference type="Proteomes" id="UP000032803"/>
    </source>
</evidence>
<dbReference type="PATRIC" id="fig|449.7.peg.1611"/>
<name>A0A0A8UT94_LEGHA</name>
<dbReference type="EMBL" id="LN681225">
    <property type="protein sequence ID" value="CEK12065.1"/>
    <property type="molecule type" value="Genomic_DNA"/>
</dbReference>
<evidence type="ECO:0000256" key="1">
    <source>
        <dbReference type="SAM" id="MobiDB-lite"/>
    </source>
</evidence>
<keyword evidence="3" id="KW-1185">Reference proteome</keyword>
<feature type="compositionally biased region" description="Acidic residues" evidence="1">
    <location>
        <begin position="68"/>
        <end position="81"/>
    </location>
</feature>
<gene>
    <name evidence="2" type="ORF">LHA_3078</name>
</gene>
<dbReference type="RefSeq" id="WP_045107145.1">
    <property type="nucleotide sequence ID" value="NZ_LN681225.1"/>
</dbReference>
<feature type="compositionally biased region" description="Pro residues" evidence="1">
    <location>
        <begin position="49"/>
        <end position="59"/>
    </location>
</feature>
<evidence type="ECO:0000313" key="2">
    <source>
        <dbReference type="EMBL" id="CEK12065.1"/>
    </source>
</evidence>
<reference evidence="3" key="1">
    <citation type="submission" date="2014-09" db="EMBL/GenBank/DDBJ databases">
        <authorList>
            <person name="Gomez-Valero L."/>
        </authorList>
    </citation>
    <scope>NUCLEOTIDE SEQUENCE [LARGE SCALE GENOMIC DNA]</scope>
    <source>
        <strain evidence="3">ATCC35250</strain>
    </source>
</reference>